<dbReference type="Gene3D" id="6.20.440.10">
    <property type="match status" value="1"/>
</dbReference>
<evidence type="ECO:0000256" key="6">
    <source>
        <dbReference type="HAMAP-Rule" id="MF_00713"/>
    </source>
</evidence>
<evidence type="ECO:0000256" key="5">
    <source>
        <dbReference type="ARBA" id="ARBA00049026"/>
    </source>
</evidence>
<feature type="domain" description="Glycine dehydrogenase C-terminal" evidence="8">
    <location>
        <begin position="353"/>
        <end position="453"/>
    </location>
</feature>
<dbReference type="Gene3D" id="3.40.640.10">
    <property type="entry name" value="Type I PLP-dependent aspartate aminotransferase-like (Major domain)"/>
    <property type="match status" value="1"/>
</dbReference>
<dbReference type="NCBIfam" id="NF003346">
    <property type="entry name" value="PRK04366.1"/>
    <property type="match status" value="1"/>
</dbReference>
<dbReference type="GO" id="GO:0019464">
    <property type="term" value="P:glycine decarboxylation via glycine cleavage system"/>
    <property type="evidence" value="ECO:0007669"/>
    <property type="project" value="UniProtKB-UniRule"/>
</dbReference>
<protein>
    <recommendedName>
        <fullName evidence="6">Probable glycine dehydrogenase (decarboxylating) subunit 2</fullName>
        <ecNumber evidence="6">1.4.4.2</ecNumber>
    </recommendedName>
    <alternativeName>
        <fullName evidence="6">Glycine cleavage system P-protein subunit 2</fullName>
    </alternativeName>
    <alternativeName>
        <fullName evidence="6">Glycine decarboxylase subunit 2</fullName>
    </alternativeName>
    <alternativeName>
        <fullName evidence="6">Glycine dehydrogenase (aminomethyl-transferring) subunit 2</fullName>
    </alternativeName>
</protein>
<comment type="catalytic activity">
    <reaction evidence="5 6">
        <text>N(6)-[(R)-lipoyl]-L-lysyl-[glycine-cleavage complex H protein] + glycine + H(+) = N(6)-[(R)-S(8)-aminomethyldihydrolipoyl]-L-lysyl-[glycine-cleavage complex H protein] + CO2</text>
        <dbReference type="Rhea" id="RHEA:24304"/>
        <dbReference type="Rhea" id="RHEA-COMP:10494"/>
        <dbReference type="Rhea" id="RHEA-COMP:10495"/>
        <dbReference type="ChEBI" id="CHEBI:15378"/>
        <dbReference type="ChEBI" id="CHEBI:16526"/>
        <dbReference type="ChEBI" id="CHEBI:57305"/>
        <dbReference type="ChEBI" id="CHEBI:83099"/>
        <dbReference type="ChEBI" id="CHEBI:83143"/>
        <dbReference type="EC" id="1.4.4.2"/>
    </reaction>
</comment>
<evidence type="ECO:0000256" key="3">
    <source>
        <dbReference type="ARBA" id="ARBA00022898"/>
    </source>
</evidence>
<evidence type="ECO:0000313" key="9">
    <source>
        <dbReference type="EMBL" id="AXF54769.1"/>
    </source>
</evidence>
<evidence type="ECO:0000259" key="7">
    <source>
        <dbReference type="Pfam" id="PF02347"/>
    </source>
</evidence>
<dbReference type="EMBL" id="CP031092">
    <property type="protein sequence ID" value="AXF54769.1"/>
    <property type="molecule type" value="Genomic_DNA"/>
</dbReference>
<dbReference type="HAMAP" id="MF_00713">
    <property type="entry name" value="GcvPB"/>
    <property type="match status" value="1"/>
</dbReference>
<dbReference type="InterPro" id="IPR023012">
    <property type="entry name" value="GcvPB"/>
</dbReference>
<dbReference type="FunFam" id="3.40.640.10:FF:000034">
    <property type="entry name" value="Probable glycine dehydrogenase (decarboxylating) subunit 2"/>
    <property type="match status" value="1"/>
</dbReference>
<comment type="subunit">
    <text evidence="6">The glycine cleavage system is composed of four proteins: P, T, L and H. In this organism, the P 'protein' is a heterodimer of two subunits.</text>
</comment>
<dbReference type="Pfam" id="PF21478">
    <property type="entry name" value="GcvP2_C"/>
    <property type="match status" value="1"/>
</dbReference>
<dbReference type="InterPro" id="IPR020581">
    <property type="entry name" value="GDC_P"/>
</dbReference>
<dbReference type="SUPFAM" id="SSF53383">
    <property type="entry name" value="PLP-dependent transferases"/>
    <property type="match status" value="1"/>
</dbReference>
<dbReference type="GO" id="GO:0030170">
    <property type="term" value="F:pyridoxal phosphate binding"/>
    <property type="evidence" value="ECO:0007669"/>
    <property type="project" value="TreeGrafter"/>
</dbReference>
<dbReference type="AlphaFoldDB" id="A0A345BUY8"/>
<gene>
    <name evidence="6" type="primary">gcvPB</name>
    <name evidence="9" type="ORF">DT065_01190</name>
</gene>
<dbReference type="InterPro" id="IPR015424">
    <property type="entry name" value="PyrdxlP-dep_Trfase"/>
</dbReference>
<dbReference type="InterPro" id="IPR049316">
    <property type="entry name" value="GDC-P_C"/>
</dbReference>
<dbReference type="GO" id="GO:0004375">
    <property type="term" value="F:glycine dehydrogenase (decarboxylating) activity"/>
    <property type="evidence" value="ECO:0007669"/>
    <property type="project" value="UniProtKB-EC"/>
</dbReference>
<comment type="similarity">
    <text evidence="6">Belongs to the GcvP family. C-terminal subunit subfamily.</text>
</comment>
<dbReference type="InterPro" id="IPR015421">
    <property type="entry name" value="PyrdxlP-dep_Trfase_major"/>
</dbReference>
<reference evidence="9 10" key="1">
    <citation type="journal article" date="2018" name="J. Microbiol.">
        <title>Salicibibacter kimchii gen. nov., sp. nov., a moderately halophilic and alkalitolerant bacterium in the family Bacillaceae, isolated from kimchi.</title>
        <authorList>
            <person name="Jang J.Y."/>
            <person name="Oh Y.J."/>
            <person name="Lim S.K."/>
            <person name="Park H.K."/>
            <person name="Lee C."/>
            <person name="Kim J.Y."/>
            <person name="Lee M.A."/>
            <person name="Choi H.J."/>
        </authorList>
    </citation>
    <scope>NUCLEOTIDE SEQUENCE [LARGE SCALE GENOMIC DNA]</scope>
    <source>
        <strain evidence="9 10">NKC1-1</strain>
    </source>
</reference>
<dbReference type="Proteomes" id="UP000252100">
    <property type="component" value="Chromosome"/>
</dbReference>
<evidence type="ECO:0000256" key="1">
    <source>
        <dbReference type="ARBA" id="ARBA00001933"/>
    </source>
</evidence>
<accession>A0A345BUY8</accession>
<feature type="modified residue" description="N6-(pyridoxal phosphate)lysine" evidence="6">
    <location>
        <position position="273"/>
    </location>
</feature>
<name>A0A345BUY8_9BACI</name>
<evidence type="ECO:0000256" key="4">
    <source>
        <dbReference type="ARBA" id="ARBA00023002"/>
    </source>
</evidence>
<dbReference type="Gene3D" id="3.90.1150.10">
    <property type="entry name" value="Aspartate Aminotransferase, domain 1"/>
    <property type="match status" value="1"/>
</dbReference>
<dbReference type="CDD" id="cd00613">
    <property type="entry name" value="GDC-P"/>
    <property type="match status" value="1"/>
</dbReference>
<dbReference type="GO" id="GO:0005960">
    <property type="term" value="C:glycine cleavage complex"/>
    <property type="evidence" value="ECO:0007669"/>
    <property type="project" value="TreeGrafter"/>
</dbReference>
<comment type="function">
    <text evidence="2 6">The glycine cleavage system catalyzes the degradation of glycine. The P protein binds the alpha-amino group of glycine through its pyridoxal phosphate cofactor; CO(2) is released and the remaining methylamine moiety is then transferred to the lipoamide cofactor of the H protein.</text>
</comment>
<dbReference type="InterPro" id="IPR049315">
    <property type="entry name" value="GDC-P_N"/>
</dbReference>
<evidence type="ECO:0000259" key="8">
    <source>
        <dbReference type="Pfam" id="PF21478"/>
    </source>
</evidence>
<dbReference type="GO" id="GO:0016594">
    <property type="term" value="F:glycine binding"/>
    <property type="evidence" value="ECO:0007669"/>
    <property type="project" value="TreeGrafter"/>
</dbReference>
<keyword evidence="10" id="KW-1185">Reference proteome</keyword>
<organism evidence="9 10">
    <name type="scientific">Salicibibacter kimchii</name>
    <dbReference type="NCBI Taxonomy" id="2099786"/>
    <lineage>
        <taxon>Bacteria</taxon>
        <taxon>Bacillati</taxon>
        <taxon>Bacillota</taxon>
        <taxon>Bacilli</taxon>
        <taxon>Bacillales</taxon>
        <taxon>Bacillaceae</taxon>
        <taxon>Salicibibacter</taxon>
    </lineage>
</organism>
<evidence type="ECO:0000256" key="2">
    <source>
        <dbReference type="ARBA" id="ARBA00003788"/>
    </source>
</evidence>
<feature type="domain" description="Glycine cleavage system P-protein N-terminal" evidence="7">
    <location>
        <begin position="41"/>
        <end position="300"/>
    </location>
</feature>
<dbReference type="EC" id="1.4.4.2" evidence="6"/>
<dbReference type="KEGG" id="rue:DT065_01190"/>
<dbReference type="Pfam" id="PF02347">
    <property type="entry name" value="GDC-P"/>
    <property type="match status" value="1"/>
</dbReference>
<comment type="cofactor">
    <cofactor evidence="1 6">
        <name>pyridoxal 5'-phosphate</name>
        <dbReference type="ChEBI" id="CHEBI:597326"/>
    </cofactor>
</comment>
<dbReference type="RefSeq" id="WP_114370147.1">
    <property type="nucleotide sequence ID" value="NZ_CP031092.1"/>
</dbReference>
<keyword evidence="4 6" id="KW-0560">Oxidoreductase</keyword>
<dbReference type="PANTHER" id="PTHR11773:SF1">
    <property type="entry name" value="GLYCINE DEHYDROGENASE (DECARBOXYLATING), MITOCHONDRIAL"/>
    <property type="match status" value="1"/>
</dbReference>
<keyword evidence="3 6" id="KW-0663">Pyridoxal phosphate</keyword>
<sequence>MKKKDQALIFELSREGRRGASLPENDVPEVDVEDLWPDDYVRTKEPELPEVSELQLVRHYTALSKRNFGVDSGFYPLGSCTMKYNPKINEVIARMPGLAHLHPYQPESQVQGALQLMHELQESLAAITGMKEVTLQSAAGAHGEWSGLMIIRSFHESNGDYNRTKVIVPDSAHGTNPASASVAGFDPVTVKTDERGLVDMDHLREVTGEDTAALMLTNPNTLGLFEEDIVEMAEIVHSAGGKLYYDGANSNAILGKATAGDMGFDVIHLNLHKTFTGPHGGGGPGSGPVGVKAELVPFLPRPLLVKEDGQYKWDYDRPSSIGRIKPFYGNYGINVRAYAYIRSMGPEGLHQVSEDAVLNANYLRKRLERYYDIPYPQYCKHEFVLSAKRQKKLGVRALDIAKRLLDYGIHPPTIYFPLNVEECMMIEPTETEAKETLDEFADAMITIAKEAEEDPNLVLEAPYETVISRLDETKAARKPVLTYQEQ</sequence>
<dbReference type="OrthoDB" id="9801272at2"/>
<dbReference type="GO" id="GO:0005829">
    <property type="term" value="C:cytosol"/>
    <property type="evidence" value="ECO:0007669"/>
    <property type="project" value="TreeGrafter"/>
</dbReference>
<evidence type="ECO:0000313" key="10">
    <source>
        <dbReference type="Proteomes" id="UP000252100"/>
    </source>
</evidence>
<dbReference type="InterPro" id="IPR015422">
    <property type="entry name" value="PyrdxlP-dep_Trfase_small"/>
</dbReference>
<dbReference type="FunFam" id="3.90.1150.10:FF:000014">
    <property type="entry name" value="Probable glycine dehydrogenase (decarboxylating) subunit 2"/>
    <property type="match status" value="1"/>
</dbReference>
<proteinExistence type="inferred from homology"/>
<dbReference type="PANTHER" id="PTHR11773">
    <property type="entry name" value="GLYCINE DEHYDROGENASE, DECARBOXYLATING"/>
    <property type="match status" value="1"/>
</dbReference>